<sequence>MLDSLVDSNAARIAVLALVFIAVVIVTILIASRLGERREVRSRLAEETGGSVGVGTPRSTRLRGEENRGAWVDAVNRLEKAGINLVDTKNEGLRRKMVAAGYDSPSAPRIFNLIRILATFGLPLFLVLWVFITGSEMGLVGLYFVVVISALFGYVIPGLLLQVKVDRRQEEMVNGFPDALDLMLVCVEAGLGLETAFDRVGMEMMHSHPLLAHQFASVVLEMRAGRSREDALRRLADRAGVDEIRAFSTLLIQSQKLGSSVAATLRVYAAEMREKRRMRAEERAHRLPVLLSMPLVGCMLPVMVGVLMVPAVIRAIRTVIPALG</sequence>
<feature type="transmembrane region" description="Helical" evidence="6">
    <location>
        <begin position="287"/>
        <end position="313"/>
    </location>
</feature>
<evidence type="ECO:0000256" key="1">
    <source>
        <dbReference type="ARBA" id="ARBA00004651"/>
    </source>
</evidence>
<dbReference type="Proteomes" id="UP001155128">
    <property type="component" value="Unassembled WGS sequence"/>
</dbReference>
<keyword evidence="3 6" id="KW-0812">Transmembrane</keyword>
<dbReference type="EMBL" id="JAMSHT010000001">
    <property type="protein sequence ID" value="MCM8557957.1"/>
    <property type="molecule type" value="Genomic_DNA"/>
</dbReference>
<keyword evidence="4 6" id="KW-1133">Transmembrane helix</keyword>
<keyword evidence="2" id="KW-1003">Cell membrane</keyword>
<proteinExistence type="predicted"/>
<name>A0A9X2EMD4_9SPHN</name>
<dbReference type="RefSeq" id="WP_252114476.1">
    <property type="nucleotide sequence ID" value="NZ_JAMSHT010000001.1"/>
</dbReference>
<evidence type="ECO:0000256" key="4">
    <source>
        <dbReference type="ARBA" id="ARBA00022989"/>
    </source>
</evidence>
<comment type="subcellular location">
    <subcellularLocation>
        <location evidence="1">Cell membrane</location>
        <topology evidence="1">Multi-pass membrane protein</topology>
    </subcellularLocation>
</comment>
<dbReference type="GO" id="GO:0005886">
    <property type="term" value="C:plasma membrane"/>
    <property type="evidence" value="ECO:0007669"/>
    <property type="project" value="UniProtKB-SubCell"/>
</dbReference>
<evidence type="ECO:0000259" key="7">
    <source>
        <dbReference type="Pfam" id="PF00482"/>
    </source>
</evidence>
<evidence type="ECO:0000256" key="5">
    <source>
        <dbReference type="ARBA" id="ARBA00023136"/>
    </source>
</evidence>
<comment type="caution">
    <text evidence="8">The sequence shown here is derived from an EMBL/GenBank/DDBJ whole genome shotgun (WGS) entry which is preliminary data.</text>
</comment>
<gene>
    <name evidence="8" type="ORF">NDO55_09005</name>
</gene>
<accession>A0A9X2EMD4</accession>
<evidence type="ECO:0000256" key="2">
    <source>
        <dbReference type="ARBA" id="ARBA00022475"/>
    </source>
</evidence>
<feature type="transmembrane region" description="Helical" evidence="6">
    <location>
        <begin position="138"/>
        <end position="161"/>
    </location>
</feature>
<organism evidence="8 9">
    <name type="scientific">Sphingomicrobium sediminis</name>
    <dbReference type="NCBI Taxonomy" id="2950949"/>
    <lineage>
        <taxon>Bacteria</taxon>
        <taxon>Pseudomonadati</taxon>
        <taxon>Pseudomonadota</taxon>
        <taxon>Alphaproteobacteria</taxon>
        <taxon>Sphingomonadales</taxon>
        <taxon>Sphingomonadaceae</taxon>
        <taxon>Sphingomicrobium</taxon>
    </lineage>
</organism>
<dbReference type="AlphaFoldDB" id="A0A9X2EMD4"/>
<dbReference type="Pfam" id="PF00482">
    <property type="entry name" value="T2SSF"/>
    <property type="match status" value="1"/>
</dbReference>
<feature type="transmembrane region" description="Helical" evidence="6">
    <location>
        <begin position="12"/>
        <end position="34"/>
    </location>
</feature>
<evidence type="ECO:0000313" key="9">
    <source>
        <dbReference type="Proteomes" id="UP001155128"/>
    </source>
</evidence>
<evidence type="ECO:0000256" key="6">
    <source>
        <dbReference type="SAM" id="Phobius"/>
    </source>
</evidence>
<dbReference type="PANTHER" id="PTHR35007">
    <property type="entry name" value="INTEGRAL MEMBRANE PROTEIN-RELATED"/>
    <property type="match status" value="1"/>
</dbReference>
<dbReference type="InterPro" id="IPR018076">
    <property type="entry name" value="T2SS_GspF_dom"/>
</dbReference>
<protein>
    <submittedName>
        <fullName evidence="8">Type II secretion system F family protein</fullName>
    </submittedName>
</protein>
<keyword evidence="9" id="KW-1185">Reference proteome</keyword>
<keyword evidence="5 6" id="KW-0472">Membrane</keyword>
<dbReference type="PANTHER" id="PTHR35007:SF2">
    <property type="entry name" value="PILUS ASSEMBLE PROTEIN"/>
    <property type="match status" value="1"/>
</dbReference>
<feature type="domain" description="Type II secretion system protein GspF" evidence="7">
    <location>
        <begin position="180"/>
        <end position="308"/>
    </location>
</feature>
<evidence type="ECO:0000256" key="3">
    <source>
        <dbReference type="ARBA" id="ARBA00022692"/>
    </source>
</evidence>
<reference evidence="8" key="1">
    <citation type="submission" date="2022-06" db="EMBL/GenBank/DDBJ databases">
        <title>Sphingomicrobium sedimins sp. nov., a marine bacterium isolated from tidal flat.</title>
        <authorList>
            <person name="Kim C.-H."/>
            <person name="Yoo Y."/>
            <person name="Kim J.-J."/>
        </authorList>
    </citation>
    <scope>NUCLEOTIDE SEQUENCE</scope>
    <source>
        <strain evidence="8">GRR-S6-50</strain>
    </source>
</reference>
<evidence type="ECO:0000313" key="8">
    <source>
        <dbReference type="EMBL" id="MCM8557957.1"/>
    </source>
</evidence>
<feature type="transmembrane region" description="Helical" evidence="6">
    <location>
        <begin position="113"/>
        <end position="132"/>
    </location>
</feature>